<dbReference type="RefSeq" id="WP_096829898.1">
    <property type="nucleotide sequence ID" value="NZ_NXIB02000135.1"/>
</dbReference>
<dbReference type="FunFam" id="1.10.3470.10:FF:000003">
    <property type="entry name" value="Iron ABC transporter permease SitD"/>
    <property type="match status" value="1"/>
</dbReference>
<comment type="subcellular location">
    <subcellularLocation>
        <location evidence="6">Cell membrane</location>
        <topology evidence="6">Multi-pass membrane protein</topology>
    </subcellularLocation>
    <subcellularLocation>
        <location evidence="1">Membrane</location>
        <topology evidence="1">Multi-pass membrane protein</topology>
    </subcellularLocation>
</comment>
<proteinExistence type="inferred from homology"/>
<feature type="transmembrane region" description="Helical" evidence="7">
    <location>
        <begin position="95"/>
        <end position="116"/>
    </location>
</feature>
<evidence type="ECO:0000256" key="6">
    <source>
        <dbReference type="RuleBase" id="RU003943"/>
    </source>
</evidence>
<dbReference type="GO" id="GO:0055085">
    <property type="term" value="P:transmembrane transport"/>
    <property type="evidence" value="ECO:0007669"/>
    <property type="project" value="InterPro"/>
</dbReference>
<dbReference type="InterPro" id="IPR001626">
    <property type="entry name" value="ABC_TroCD"/>
</dbReference>
<dbReference type="InterPro" id="IPR037294">
    <property type="entry name" value="ABC_BtuC-like"/>
</dbReference>
<comment type="similarity">
    <text evidence="2 6">Belongs to the ABC-3 integral membrane protein family.</text>
</comment>
<dbReference type="Gene3D" id="1.10.3470.10">
    <property type="entry name" value="ABC transporter involved in vitamin B12 uptake, BtuC"/>
    <property type="match status" value="1"/>
</dbReference>
<evidence type="ECO:0000256" key="1">
    <source>
        <dbReference type="ARBA" id="ARBA00004141"/>
    </source>
</evidence>
<name>A0A2G4EWP4_9CYAN</name>
<evidence type="ECO:0000256" key="2">
    <source>
        <dbReference type="ARBA" id="ARBA00008034"/>
    </source>
</evidence>
<evidence type="ECO:0000313" key="8">
    <source>
        <dbReference type="EMBL" id="PHX53965.1"/>
    </source>
</evidence>
<dbReference type="PANTHER" id="PTHR30477:SF13">
    <property type="entry name" value="IRON TRANSPORT SYSTEM MEMBRANE PROTEIN HI_0360-RELATED"/>
    <property type="match status" value="1"/>
</dbReference>
<dbReference type="GO" id="GO:0071281">
    <property type="term" value="P:cellular response to iron ion"/>
    <property type="evidence" value="ECO:0007669"/>
    <property type="project" value="UniProtKB-ARBA"/>
</dbReference>
<feature type="transmembrane region" description="Helical" evidence="7">
    <location>
        <begin position="221"/>
        <end position="242"/>
    </location>
</feature>
<feature type="transmembrane region" description="Helical" evidence="7">
    <location>
        <begin position="199"/>
        <end position="216"/>
    </location>
</feature>
<evidence type="ECO:0000256" key="7">
    <source>
        <dbReference type="SAM" id="Phobius"/>
    </source>
</evidence>
<evidence type="ECO:0000313" key="9">
    <source>
        <dbReference type="Proteomes" id="UP000226442"/>
    </source>
</evidence>
<protein>
    <submittedName>
        <fullName evidence="8">Metal ABC transporter permease</fullName>
    </submittedName>
</protein>
<feature type="transmembrane region" description="Helical" evidence="7">
    <location>
        <begin position="248"/>
        <end position="267"/>
    </location>
</feature>
<keyword evidence="3 6" id="KW-0812">Transmembrane</keyword>
<keyword evidence="5 7" id="KW-0472">Membrane</keyword>
<accession>A0A2G4EWP4</accession>
<dbReference type="GO" id="GO:0043190">
    <property type="term" value="C:ATP-binding cassette (ABC) transporter complex"/>
    <property type="evidence" value="ECO:0007669"/>
    <property type="project" value="InterPro"/>
</dbReference>
<dbReference type="Proteomes" id="UP000226442">
    <property type="component" value="Unassembled WGS sequence"/>
</dbReference>
<feature type="transmembrane region" description="Helical" evidence="7">
    <location>
        <begin position="175"/>
        <end position="193"/>
    </location>
</feature>
<dbReference type="CDD" id="cd06550">
    <property type="entry name" value="TM_ABC_iron-siderophores_like"/>
    <property type="match status" value="1"/>
</dbReference>
<keyword evidence="6" id="KW-0813">Transport</keyword>
<evidence type="ECO:0000256" key="5">
    <source>
        <dbReference type="ARBA" id="ARBA00023136"/>
    </source>
</evidence>
<reference evidence="8" key="1">
    <citation type="submission" date="2017-10" db="EMBL/GenBank/DDBJ databases">
        <title>Draft genome sequence of the planktic cyanobacteria Tychonema bourrellyi isolated from alpine lentic freshwater.</title>
        <authorList>
            <person name="Tett A."/>
            <person name="Armanini F."/>
            <person name="Asnicar F."/>
            <person name="Boscaini A."/>
            <person name="Pasolli E."/>
            <person name="Zolfo M."/>
            <person name="Donati C."/>
            <person name="Salmaso N."/>
            <person name="Segata N."/>
        </authorList>
    </citation>
    <scope>NUCLEOTIDE SEQUENCE</scope>
    <source>
        <strain evidence="8">FEM_GT703</strain>
    </source>
</reference>
<dbReference type="Pfam" id="PF00950">
    <property type="entry name" value="ABC-3"/>
    <property type="match status" value="1"/>
</dbReference>
<dbReference type="EMBL" id="NXIB02000135">
    <property type="protein sequence ID" value="PHX53965.1"/>
    <property type="molecule type" value="Genomic_DNA"/>
</dbReference>
<feature type="transmembrane region" description="Helical" evidence="7">
    <location>
        <begin position="136"/>
        <end position="154"/>
    </location>
</feature>
<dbReference type="AlphaFoldDB" id="A0A2G4EWP4"/>
<feature type="transmembrane region" description="Helical" evidence="7">
    <location>
        <begin position="17"/>
        <end position="37"/>
    </location>
</feature>
<feature type="transmembrane region" description="Helical" evidence="7">
    <location>
        <begin position="57"/>
        <end position="83"/>
    </location>
</feature>
<sequence length="279" mass="29828">MLNLLIEPLKFEFMRNAIAIGVLLGILCAVVGSYLIVQQMGMMVDMIAHSVLAGLPVAFALGFNIAIGAFISGMISAGIMAWIQSQSRIKIDAVMALLLSTFLALSITLISLLRTTKLDLDGFLFGNILSVAPTDVQQTFFTTLIILVAVKVFYKELLFYTFDPLGAQASGLPVNWIYLGMISAITLTIVASLQTVGALLVISLLIGPGITAYLLVKELHLIMGLGSAIGITATITGMYLSYYLNMPSGAAIVLVVFALFLLALLFSPSQGILTRKKGE</sequence>
<organism evidence="8 9">
    <name type="scientific">Tychonema bourrellyi FEM_GT703</name>
    <dbReference type="NCBI Taxonomy" id="2040638"/>
    <lineage>
        <taxon>Bacteria</taxon>
        <taxon>Bacillati</taxon>
        <taxon>Cyanobacteriota</taxon>
        <taxon>Cyanophyceae</taxon>
        <taxon>Oscillatoriophycideae</taxon>
        <taxon>Oscillatoriales</taxon>
        <taxon>Microcoleaceae</taxon>
        <taxon>Tychonema</taxon>
    </lineage>
</organism>
<keyword evidence="9" id="KW-1185">Reference proteome</keyword>
<dbReference type="OrthoDB" id="9788905at2"/>
<evidence type="ECO:0000256" key="3">
    <source>
        <dbReference type="ARBA" id="ARBA00022692"/>
    </source>
</evidence>
<gene>
    <name evidence="8" type="ORF">CP500_018630</name>
</gene>
<dbReference type="PANTHER" id="PTHR30477">
    <property type="entry name" value="ABC-TRANSPORTER METAL-BINDING PROTEIN"/>
    <property type="match status" value="1"/>
</dbReference>
<comment type="caution">
    <text evidence="8">The sequence shown here is derived from an EMBL/GenBank/DDBJ whole genome shotgun (WGS) entry which is preliminary data.</text>
</comment>
<dbReference type="SUPFAM" id="SSF81345">
    <property type="entry name" value="ABC transporter involved in vitamin B12 uptake, BtuC"/>
    <property type="match status" value="1"/>
</dbReference>
<keyword evidence="4 7" id="KW-1133">Transmembrane helix</keyword>
<evidence type="ECO:0000256" key="4">
    <source>
        <dbReference type="ARBA" id="ARBA00022989"/>
    </source>
</evidence>
<dbReference type="GO" id="GO:0010043">
    <property type="term" value="P:response to zinc ion"/>
    <property type="evidence" value="ECO:0007669"/>
    <property type="project" value="TreeGrafter"/>
</dbReference>